<dbReference type="Gene3D" id="3.40.50.150">
    <property type="entry name" value="Vaccinia Virus protein VP39"/>
    <property type="match status" value="1"/>
</dbReference>
<gene>
    <name evidence="4" type="primary">rsmD</name>
    <name evidence="4" type="ORF">D4739_01070</name>
</gene>
<dbReference type="EMBL" id="QYRP01000002">
    <property type="protein sequence ID" value="RJS44972.1"/>
    <property type="molecule type" value="Genomic_DNA"/>
</dbReference>
<evidence type="ECO:0000313" key="5">
    <source>
        <dbReference type="Proteomes" id="UP000276542"/>
    </source>
</evidence>
<dbReference type="Pfam" id="PF03602">
    <property type="entry name" value="Cons_hypoth95"/>
    <property type="match status" value="1"/>
</dbReference>
<keyword evidence="5" id="KW-1185">Reference proteome</keyword>
<sequence length="210" mass="22315">MTRIIGGSVGGRRLATPKGQATRPTSDRVREALFSAIEAWCGSLAGLRFLDLYAGSGAVGLEARSRGAGVVTLVEHDKRTAALIAQNARTLGLDRVEVHSASVTATLARHPVAPYDVVFADPPYPLPNADVEADLAALVAHGWLTPDALVVVERSARGPAPEWPDGIQPSRDRRYGETLLRYGHAESTQVPTRSDADSAESDPAASDREE</sequence>
<proteinExistence type="predicted"/>
<dbReference type="InterPro" id="IPR004398">
    <property type="entry name" value="RNA_MeTrfase_RsmD"/>
</dbReference>
<dbReference type="AlphaFoldDB" id="A0A3A5H2N6"/>
<dbReference type="PIRSF" id="PIRSF004553">
    <property type="entry name" value="CHP00095"/>
    <property type="match status" value="1"/>
</dbReference>
<dbReference type="RefSeq" id="WP_120058877.1">
    <property type="nucleotide sequence ID" value="NZ_QYRP01000002.1"/>
</dbReference>
<dbReference type="Proteomes" id="UP000276542">
    <property type="component" value="Unassembled WGS sequence"/>
</dbReference>
<dbReference type="PANTHER" id="PTHR43542">
    <property type="entry name" value="METHYLTRANSFERASE"/>
    <property type="match status" value="1"/>
</dbReference>
<dbReference type="NCBIfam" id="TIGR00095">
    <property type="entry name" value="16S rRNA (guanine(966)-N(2))-methyltransferase RsmD"/>
    <property type="match status" value="1"/>
</dbReference>
<evidence type="ECO:0000313" key="4">
    <source>
        <dbReference type="EMBL" id="RJS44972.1"/>
    </source>
</evidence>
<protein>
    <submittedName>
        <fullName evidence="4">16S rRNA (Guanine(966)-N(2))-methyltransferase RsmD</fullName>
        <ecNumber evidence="4">2.1.1.171</ecNumber>
    </submittedName>
</protein>
<dbReference type="PANTHER" id="PTHR43542:SF1">
    <property type="entry name" value="METHYLTRANSFERASE"/>
    <property type="match status" value="1"/>
</dbReference>
<name>A0A3A5H2N6_9ACTN</name>
<dbReference type="InterPro" id="IPR002052">
    <property type="entry name" value="DNA_methylase_N6_adenine_CS"/>
</dbReference>
<evidence type="ECO:0000256" key="2">
    <source>
        <dbReference type="ARBA" id="ARBA00022679"/>
    </source>
</evidence>
<feature type="region of interest" description="Disordered" evidence="3">
    <location>
        <begin position="1"/>
        <end position="24"/>
    </location>
</feature>
<keyword evidence="1 4" id="KW-0489">Methyltransferase</keyword>
<dbReference type="PROSITE" id="PS00092">
    <property type="entry name" value="N6_MTASE"/>
    <property type="match status" value="1"/>
</dbReference>
<comment type="caution">
    <text evidence="4">The sequence shown here is derived from an EMBL/GenBank/DDBJ whole genome shotgun (WGS) entry which is preliminary data.</text>
</comment>
<dbReference type="InterPro" id="IPR029063">
    <property type="entry name" value="SAM-dependent_MTases_sf"/>
</dbReference>
<reference evidence="5" key="1">
    <citation type="submission" date="2018-09" db="EMBL/GenBank/DDBJ databases">
        <authorList>
            <person name="Zhu H."/>
        </authorList>
    </citation>
    <scope>NUCLEOTIDE SEQUENCE [LARGE SCALE GENOMIC DNA]</scope>
    <source>
        <strain evidence="5">K1W22B-1</strain>
    </source>
</reference>
<feature type="region of interest" description="Disordered" evidence="3">
    <location>
        <begin position="157"/>
        <end position="210"/>
    </location>
</feature>
<organism evidence="4 5">
    <name type="scientific">Nocardioides cavernaquae</name>
    <dbReference type="NCBI Taxonomy" id="2321396"/>
    <lineage>
        <taxon>Bacteria</taxon>
        <taxon>Bacillati</taxon>
        <taxon>Actinomycetota</taxon>
        <taxon>Actinomycetes</taxon>
        <taxon>Propionibacteriales</taxon>
        <taxon>Nocardioidaceae</taxon>
        <taxon>Nocardioides</taxon>
    </lineage>
</organism>
<dbReference type="GO" id="GO:0003676">
    <property type="term" value="F:nucleic acid binding"/>
    <property type="evidence" value="ECO:0007669"/>
    <property type="project" value="InterPro"/>
</dbReference>
<evidence type="ECO:0000256" key="1">
    <source>
        <dbReference type="ARBA" id="ARBA00022603"/>
    </source>
</evidence>
<dbReference type="EC" id="2.1.1.171" evidence="4"/>
<dbReference type="CDD" id="cd02440">
    <property type="entry name" value="AdoMet_MTases"/>
    <property type="match status" value="1"/>
</dbReference>
<dbReference type="SUPFAM" id="SSF53335">
    <property type="entry name" value="S-adenosyl-L-methionine-dependent methyltransferases"/>
    <property type="match status" value="1"/>
</dbReference>
<keyword evidence="2 4" id="KW-0808">Transferase</keyword>
<evidence type="ECO:0000256" key="3">
    <source>
        <dbReference type="SAM" id="MobiDB-lite"/>
    </source>
</evidence>
<dbReference type="GO" id="GO:0052913">
    <property type="term" value="F:16S rRNA (guanine(966)-N(2))-methyltransferase activity"/>
    <property type="evidence" value="ECO:0007669"/>
    <property type="project" value="UniProtKB-EC"/>
</dbReference>
<accession>A0A3A5H2N6</accession>
<dbReference type="OrthoDB" id="9803017at2"/>